<dbReference type="PANTHER" id="PTHR43581">
    <property type="entry name" value="ATP/GTP PHOSPHATASE"/>
    <property type="match status" value="1"/>
</dbReference>
<dbReference type="AlphaFoldDB" id="A0A2X2YU94"/>
<reference evidence="2 3" key="1">
    <citation type="submission" date="2018-06" db="EMBL/GenBank/DDBJ databases">
        <authorList>
            <consortium name="Pathogen Informatics"/>
            <person name="Doyle S."/>
        </authorList>
    </citation>
    <scope>NUCLEOTIDE SEQUENCE [LARGE SCALE GENOMIC DNA]</scope>
    <source>
        <strain evidence="2 3">NCTC11820</strain>
    </source>
</reference>
<protein>
    <submittedName>
        <fullName evidence="2">Cytochrome c biogenesis protein CcmA</fullName>
    </submittedName>
</protein>
<dbReference type="Proteomes" id="UP000250245">
    <property type="component" value="Unassembled WGS sequence"/>
</dbReference>
<dbReference type="SMART" id="SM00382">
    <property type="entry name" value="AAA"/>
    <property type="match status" value="1"/>
</dbReference>
<gene>
    <name evidence="2" type="ORF">NCTC11820_00476</name>
</gene>
<dbReference type="InterPro" id="IPR003959">
    <property type="entry name" value="ATPase_AAA_core"/>
</dbReference>
<dbReference type="GO" id="GO:0005524">
    <property type="term" value="F:ATP binding"/>
    <property type="evidence" value="ECO:0007669"/>
    <property type="project" value="InterPro"/>
</dbReference>
<dbReference type="Gene3D" id="3.40.50.300">
    <property type="entry name" value="P-loop containing nucleotide triphosphate hydrolases"/>
    <property type="match status" value="1"/>
</dbReference>
<dbReference type="EMBL" id="UASJ01000001">
    <property type="protein sequence ID" value="SQB64145.1"/>
    <property type="molecule type" value="Genomic_DNA"/>
</dbReference>
<dbReference type="InterPro" id="IPR027417">
    <property type="entry name" value="P-loop_NTPase"/>
</dbReference>
<dbReference type="InterPro" id="IPR041685">
    <property type="entry name" value="AAA_GajA/Old/RecF-like"/>
</dbReference>
<dbReference type="Pfam" id="PF20469">
    <property type="entry name" value="OLD-like_TOPRIM"/>
    <property type="match status" value="1"/>
</dbReference>
<evidence type="ECO:0000313" key="3">
    <source>
        <dbReference type="Proteomes" id="UP000250245"/>
    </source>
</evidence>
<dbReference type="InterPro" id="IPR003593">
    <property type="entry name" value="AAA+_ATPase"/>
</dbReference>
<dbReference type="PANTHER" id="PTHR43581:SF4">
    <property type="entry name" value="ATP_GTP PHOSPHATASE"/>
    <property type="match status" value="1"/>
</dbReference>
<dbReference type="RefSeq" id="WP_041797857.1">
    <property type="nucleotide sequence ID" value="NZ_CAMUDJ010000002.1"/>
</dbReference>
<name>A0A2X2YU94_9ACTO</name>
<evidence type="ECO:0000259" key="1">
    <source>
        <dbReference type="SMART" id="SM00382"/>
    </source>
</evidence>
<feature type="domain" description="AAA+ ATPase" evidence="1">
    <location>
        <begin position="21"/>
        <end position="354"/>
    </location>
</feature>
<proteinExistence type="predicted"/>
<dbReference type="InterPro" id="IPR051396">
    <property type="entry name" value="Bact_Antivir_Def_Nuclease"/>
</dbReference>
<dbReference type="GeneID" id="55564377"/>
<evidence type="ECO:0000313" key="2">
    <source>
        <dbReference type="EMBL" id="SQB64145.1"/>
    </source>
</evidence>
<dbReference type="Pfam" id="PF13175">
    <property type="entry name" value="AAA_15"/>
    <property type="match status" value="1"/>
</dbReference>
<accession>A0A2X2YU94</accession>
<dbReference type="InterPro" id="IPR034139">
    <property type="entry name" value="TOPRIM_OLD"/>
</dbReference>
<dbReference type="GO" id="GO:0016887">
    <property type="term" value="F:ATP hydrolysis activity"/>
    <property type="evidence" value="ECO:0007669"/>
    <property type="project" value="InterPro"/>
</dbReference>
<dbReference type="SUPFAM" id="SSF52540">
    <property type="entry name" value="P-loop containing nucleoside triphosphate hydrolases"/>
    <property type="match status" value="1"/>
</dbReference>
<dbReference type="Pfam" id="PF13304">
    <property type="entry name" value="AAA_21"/>
    <property type="match status" value="1"/>
</dbReference>
<organism evidence="2 3">
    <name type="scientific">Mobiluncus curtisii</name>
    <dbReference type="NCBI Taxonomy" id="2051"/>
    <lineage>
        <taxon>Bacteria</taxon>
        <taxon>Bacillati</taxon>
        <taxon>Actinomycetota</taxon>
        <taxon>Actinomycetes</taxon>
        <taxon>Actinomycetales</taxon>
        <taxon>Actinomycetaceae</taxon>
        <taxon>Mobiluncus</taxon>
    </lineage>
</organism>
<sequence length="531" mass="57536">MKISSITIKNHSRLPDCVLDVRNNLILVGPNGSGKSSLIRCLDLLLGKSMQQLYYSISNSDFRDAEQPLFIEAKLTNLNSDELSFFPDEVDVQDNSLTIRLEANLNGEDLTISRFFPYGVGNAPLSSAQLKITGWNMVPSDFSTKTLAPGRRNIVDDYLKEIDASGDQVKLGEAIDALGSAINDSNAFTGALSSLASKLNPALEGGVTTENLRFVPGAAIEGNLLSDVRLEMKDKSGSMREVTEQSDGTKALISFAIFGLINSNGIIAIDEPETHLHPSAQRNLMQVLQSSDRQLIIATHSGVVASEFSPDNIAAMRESMPPAQPKSGFLEGQEDQKMLARWWISSRIELLTARNIIAVEGQSDRMVVERVAELVGNHLKRDGIEILEAGSCNEMPYVMDIFGANGFGKQVSILIDEDAENKTASALSIALKDLASKSVFVSRVDLEDEYVAAIGSSSLWEALGKSNLFPPNRLKCCRIARGASLPSATELATFCRRKRNKIACAIVACSLMDGTSASRLSSVVEMLNNAV</sequence>